<sequence>MHMTSSRDKGKRKLPINQGSTKNYKLRYLKAVIRPSMFKLQSLPITPDELPNRTSFLDLVVPDERNNPFWCFWSPIQNGKIALTRGWQEFYQTYKINLDSMLYFKHKGNSNFQVQIFDFSGIENSYQLRDPEEPPYVRTSNFQTAKCINIPPSARVKAVAAKPNVPHLSHFTAQRHPLILTHGHIKVEATYTRYSGKRDGGVGIFEVISTEPITIIQLGFDLLRDECPMLCGPRNVKQKRVTREGCTHQQYLKEAICHQRQTPAIFEGNPKHMSSEADPYSSTKSVASYFYIIFITRLPYHVSSGEYLSGGQMHLFIISWYLGQRSGHRLSRNTITDEVHANNSDDDVPGAVFLPPTPDESRRLWVLGDYMGELHVIILYNVTDDR</sequence>
<keyword evidence="3" id="KW-0238">DNA-binding</keyword>
<name>A0A445EQS4_ARAHY</name>
<reference evidence="6 7" key="1">
    <citation type="submission" date="2019-01" db="EMBL/GenBank/DDBJ databases">
        <title>Sequencing of cultivated peanut Arachis hypogaea provides insights into genome evolution and oil improvement.</title>
        <authorList>
            <person name="Chen X."/>
        </authorList>
    </citation>
    <scope>NUCLEOTIDE SEQUENCE [LARGE SCALE GENOMIC DNA]</scope>
    <source>
        <strain evidence="7">cv. Fuhuasheng</strain>
        <tissue evidence="6">Leaves</tissue>
    </source>
</reference>
<keyword evidence="2" id="KW-0805">Transcription regulation</keyword>
<protein>
    <recommendedName>
        <fullName evidence="8">TF-B3 domain-containing protein</fullName>
    </recommendedName>
</protein>
<keyword evidence="5" id="KW-0539">Nucleus</keyword>
<gene>
    <name evidence="6" type="ORF">Ahy_A01g002358</name>
</gene>
<proteinExistence type="predicted"/>
<dbReference type="AlphaFoldDB" id="A0A445EQS4"/>
<evidence type="ECO:0000313" key="7">
    <source>
        <dbReference type="Proteomes" id="UP000289738"/>
    </source>
</evidence>
<dbReference type="Proteomes" id="UP000289738">
    <property type="component" value="Chromosome A01"/>
</dbReference>
<keyword evidence="7" id="KW-1185">Reference proteome</keyword>
<dbReference type="Gene3D" id="2.40.330.10">
    <property type="entry name" value="DNA-binding pseudobarrel domain"/>
    <property type="match status" value="1"/>
</dbReference>
<evidence type="ECO:0000256" key="3">
    <source>
        <dbReference type="ARBA" id="ARBA00023125"/>
    </source>
</evidence>
<accession>A0A445EQS4</accession>
<evidence type="ECO:0008006" key="8">
    <source>
        <dbReference type="Google" id="ProtNLM"/>
    </source>
</evidence>
<dbReference type="InterPro" id="IPR050655">
    <property type="entry name" value="Plant_B3_domain"/>
</dbReference>
<evidence type="ECO:0000256" key="4">
    <source>
        <dbReference type="ARBA" id="ARBA00023163"/>
    </source>
</evidence>
<dbReference type="InterPro" id="IPR015300">
    <property type="entry name" value="DNA-bd_pseudobarrel_sf"/>
</dbReference>
<evidence type="ECO:0000256" key="2">
    <source>
        <dbReference type="ARBA" id="ARBA00023015"/>
    </source>
</evidence>
<dbReference type="EMBL" id="SDMP01000001">
    <property type="protein sequence ID" value="RYR77757.1"/>
    <property type="molecule type" value="Genomic_DNA"/>
</dbReference>
<keyword evidence="4" id="KW-0804">Transcription</keyword>
<evidence type="ECO:0000256" key="1">
    <source>
        <dbReference type="ARBA" id="ARBA00004123"/>
    </source>
</evidence>
<comment type="caution">
    <text evidence="6">The sequence shown here is derived from an EMBL/GenBank/DDBJ whole genome shotgun (WGS) entry which is preliminary data.</text>
</comment>
<dbReference type="PANTHER" id="PTHR31920:SF37">
    <property type="entry name" value="B3 DOMAIN-CONTAINING TRANSCRIPTION FACTOR VRN1"/>
    <property type="match status" value="1"/>
</dbReference>
<comment type="subcellular location">
    <subcellularLocation>
        <location evidence="1">Nucleus</location>
    </subcellularLocation>
</comment>
<dbReference type="GO" id="GO:0005634">
    <property type="term" value="C:nucleus"/>
    <property type="evidence" value="ECO:0007669"/>
    <property type="project" value="UniProtKB-SubCell"/>
</dbReference>
<dbReference type="SUPFAM" id="SSF101936">
    <property type="entry name" value="DNA-binding pseudobarrel domain"/>
    <property type="match status" value="1"/>
</dbReference>
<evidence type="ECO:0000256" key="5">
    <source>
        <dbReference type="ARBA" id="ARBA00023242"/>
    </source>
</evidence>
<dbReference type="GO" id="GO:0003677">
    <property type="term" value="F:DNA binding"/>
    <property type="evidence" value="ECO:0007669"/>
    <property type="project" value="UniProtKB-KW"/>
</dbReference>
<dbReference type="PANTHER" id="PTHR31920">
    <property type="entry name" value="B3 DOMAIN-CONTAINING"/>
    <property type="match status" value="1"/>
</dbReference>
<organism evidence="6 7">
    <name type="scientific">Arachis hypogaea</name>
    <name type="common">Peanut</name>
    <dbReference type="NCBI Taxonomy" id="3818"/>
    <lineage>
        <taxon>Eukaryota</taxon>
        <taxon>Viridiplantae</taxon>
        <taxon>Streptophyta</taxon>
        <taxon>Embryophyta</taxon>
        <taxon>Tracheophyta</taxon>
        <taxon>Spermatophyta</taxon>
        <taxon>Magnoliopsida</taxon>
        <taxon>eudicotyledons</taxon>
        <taxon>Gunneridae</taxon>
        <taxon>Pentapetalae</taxon>
        <taxon>rosids</taxon>
        <taxon>fabids</taxon>
        <taxon>Fabales</taxon>
        <taxon>Fabaceae</taxon>
        <taxon>Papilionoideae</taxon>
        <taxon>50 kb inversion clade</taxon>
        <taxon>dalbergioids sensu lato</taxon>
        <taxon>Dalbergieae</taxon>
        <taxon>Pterocarpus clade</taxon>
        <taxon>Arachis</taxon>
    </lineage>
</organism>
<evidence type="ECO:0000313" key="6">
    <source>
        <dbReference type="EMBL" id="RYR77757.1"/>
    </source>
</evidence>